<feature type="region of interest" description="Disordered" evidence="1">
    <location>
        <begin position="512"/>
        <end position="565"/>
    </location>
</feature>
<dbReference type="STRING" id="3914.A0A0L9UHM2"/>
<dbReference type="PANTHER" id="PTHR33334">
    <property type="entry name" value="PROTEIN LNK1"/>
    <property type="match status" value="1"/>
</dbReference>
<dbReference type="OMA" id="EWIVIVT"/>
<dbReference type="Gramene" id="KOM42400">
    <property type="protein sequence ID" value="KOM42400"/>
    <property type="gene ID" value="LR48_Vigan05g000400"/>
</dbReference>
<accession>A0A0L9UHM2</accession>
<reference evidence="4" key="1">
    <citation type="journal article" date="2015" name="Proc. Natl. Acad. Sci. U.S.A.">
        <title>Genome sequencing of adzuki bean (Vigna angularis) provides insight into high starch and low fat accumulation and domestication.</title>
        <authorList>
            <person name="Yang K."/>
            <person name="Tian Z."/>
            <person name="Chen C."/>
            <person name="Luo L."/>
            <person name="Zhao B."/>
            <person name="Wang Z."/>
            <person name="Yu L."/>
            <person name="Li Y."/>
            <person name="Sun Y."/>
            <person name="Li W."/>
            <person name="Chen Y."/>
            <person name="Li Y."/>
            <person name="Zhang Y."/>
            <person name="Ai D."/>
            <person name="Zhao J."/>
            <person name="Shang C."/>
            <person name="Ma Y."/>
            <person name="Wu B."/>
            <person name="Wang M."/>
            <person name="Gao L."/>
            <person name="Sun D."/>
            <person name="Zhang P."/>
            <person name="Guo F."/>
            <person name="Wang W."/>
            <person name="Li Y."/>
            <person name="Wang J."/>
            <person name="Varshney R.K."/>
            <person name="Wang J."/>
            <person name="Ling H.Q."/>
            <person name="Wan P."/>
        </authorList>
    </citation>
    <scope>NUCLEOTIDE SEQUENCE</scope>
    <source>
        <strain evidence="4">cv. Jingnong 6</strain>
    </source>
</reference>
<dbReference type="InterPro" id="IPR039928">
    <property type="entry name" value="LNK"/>
</dbReference>
<evidence type="ECO:0008006" key="5">
    <source>
        <dbReference type="Google" id="ProtNLM"/>
    </source>
</evidence>
<keyword evidence="2" id="KW-1133">Transmembrane helix</keyword>
<evidence type="ECO:0000313" key="3">
    <source>
        <dbReference type="EMBL" id="KOM42400.1"/>
    </source>
</evidence>
<feature type="compositionally biased region" description="Basic and acidic residues" evidence="1">
    <location>
        <begin position="625"/>
        <end position="640"/>
    </location>
</feature>
<proteinExistence type="predicted"/>
<keyword evidence="2" id="KW-0812">Transmembrane</keyword>
<evidence type="ECO:0000256" key="2">
    <source>
        <dbReference type="SAM" id="Phobius"/>
    </source>
</evidence>
<feature type="transmembrane region" description="Helical" evidence="2">
    <location>
        <begin position="316"/>
        <end position="338"/>
    </location>
</feature>
<evidence type="ECO:0000313" key="4">
    <source>
        <dbReference type="Proteomes" id="UP000053144"/>
    </source>
</evidence>
<protein>
    <recommendedName>
        <fullName evidence="5">Protein LNK2</fullName>
    </recommendedName>
</protein>
<keyword evidence="2" id="KW-0472">Membrane</keyword>
<feature type="compositionally biased region" description="Polar residues" evidence="1">
    <location>
        <begin position="513"/>
        <end position="532"/>
    </location>
</feature>
<dbReference type="AlphaFoldDB" id="A0A0L9UHM2"/>
<evidence type="ECO:0000256" key="1">
    <source>
        <dbReference type="SAM" id="MobiDB-lite"/>
    </source>
</evidence>
<dbReference type="GO" id="GO:0007623">
    <property type="term" value="P:circadian rhythm"/>
    <property type="evidence" value="ECO:0007669"/>
    <property type="project" value="InterPro"/>
</dbReference>
<gene>
    <name evidence="3" type="ORF">LR48_Vigan05g000400</name>
</gene>
<sequence>MMDCFQLANIIWGEGGESDDHIVPYPEINKDVSNKKEFNQEASTTKLTELKRPEAKSDFYERKLGSSSNLDNSVELPVSGYGTDAWPDLSLSSSAKIDQGTLGTEVSKNFRELGKFSSRIGESKQHEKDAEIFRSANEGKEQGDFVDYEWANIGSFDDLDRIFSNDDPIFGHVSLDNSNDLWSSKDVTNNPAPLPLDTPSSSGALRNGTDPLEIKEEYVQCNGGKSLDLSYEKIGIPASQVLQNSCTITGNAGNDGVRSKPTEKERQVPPFVCLWQLMVKLCKSDYRFAIKPRYIIYNRRVVVKLKSMSFTGGTRVVIVTMLVLEWIVIVTMLLLQWITASSLAEDLYLFPSQGQVFRQKNLLKTRKKSQVKQEENNLQDFYGNWSPSVALARQFENELSPSVIQSSPSPILGQQKQIQGAETLFQNIVNPYVASSVYENLTGTYPAMPMLSQTSSGDLRQQPVLSGYEVSPGIMNPVKNSVDSFKPQIMTPQEKIEKLRRRQQMQALIAIQKQRQQLGHQVPSNSKSSTQKCPPEIPSHLSDGTDEDLRIPPAPDPPIEQDDSNTMSVAVGNDFVEDTIFYQLQDIISKLDIKIRLCIRDSLIRLAQSATQRHYASDTNSTNKSSRDELEVVAREESNRQNRYARMPDVETETNPIDRTIAHLLFHSPVELTQNYSDKLESPVSTKVQCESKAANLVNFPMSCLPDDDSKNNQQLSHLGLKNSWFDTQSMDQIRNSPCLDTSENASNTQELEASQ</sequence>
<dbReference type="GO" id="GO:0006355">
    <property type="term" value="P:regulation of DNA-templated transcription"/>
    <property type="evidence" value="ECO:0007669"/>
    <property type="project" value="InterPro"/>
</dbReference>
<feature type="region of interest" description="Disordered" evidence="1">
    <location>
        <begin position="735"/>
        <end position="756"/>
    </location>
</feature>
<organism evidence="3 4">
    <name type="scientific">Phaseolus angularis</name>
    <name type="common">Azuki bean</name>
    <name type="synonym">Vigna angularis</name>
    <dbReference type="NCBI Taxonomy" id="3914"/>
    <lineage>
        <taxon>Eukaryota</taxon>
        <taxon>Viridiplantae</taxon>
        <taxon>Streptophyta</taxon>
        <taxon>Embryophyta</taxon>
        <taxon>Tracheophyta</taxon>
        <taxon>Spermatophyta</taxon>
        <taxon>Magnoliopsida</taxon>
        <taxon>eudicotyledons</taxon>
        <taxon>Gunneridae</taxon>
        <taxon>Pentapetalae</taxon>
        <taxon>rosids</taxon>
        <taxon>fabids</taxon>
        <taxon>Fabales</taxon>
        <taxon>Fabaceae</taxon>
        <taxon>Papilionoideae</taxon>
        <taxon>50 kb inversion clade</taxon>
        <taxon>NPAAA clade</taxon>
        <taxon>indigoferoid/millettioid clade</taxon>
        <taxon>Phaseoleae</taxon>
        <taxon>Vigna</taxon>
    </lineage>
</organism>
<name>A0A0L9UHM2_PHAAN</name>
<feature type="compositionally biased region" description="Polar residues" evidence="1">
    <location>
        <begin position="613"/>
        <end position="624"/>
    </location>
</feature>
<dbReference type="Proteomes" id="UP000053144">
    <property type="component" value="Chromosome 5"/>
</dbReference>
<feature type="region of interest" description="Disordered" evidence="1">
    <location>
        <begin position="613"/>
        <end position="641"/>
    </location>
</feature>
<dbReference type="EMBL" id="CM003375">
    <property type="protein sequence ID" value="KOM42400.1"/>
    <property type="molecule type" value="Genomic_DNA"/>
</dbReference>
<dbReference type="PANTHER" id="PTHR33334:SF5">
    <property type="entry name" value="PROTEIN LNK2"/>
    <property type="match status" value="1"/>
</dbReference>